<feature type="compositionally biased region" description="Low complexity" evidence="3">
    <location>
        <begin position="342"/>
        <end position="351"/>
    </location>
</feature>
<dbReference type="Gene3D" id="1.10.10.60">
    <property type="entry name" value="Homeodomain-like"/>
    <property type="match status" value="2"/>
</dbReference>
<organism evidence="5 6">
    <name type="scientific">Rhodoplanes tepidamans</name>
    <name type="common">Rhodoplanes cryptolactis</name>
    <dbReference type="NCBI Taxonomy" id="200616"/>
    <lineage>
        <taxon>Bacteria</taxon>
        <taxon>Pseudomonadati</taxon>
        <taxon>Pseudomonadota</taxon>
        <taxon>Alphaproteobacteria</taxon>
        <taxon>Hyphomicrobiales</taxon>
        <taxon>Nitrobacteraceae</taxon>
        <taxon>Rhodoplanes</taxon>
    </lineage>
</organism>
<evidence type="ECO:0000256" key="2">
    <source>
        <dbReference type="ARBA" id="ARBA00023163"/>
    </source>
</evidence>
<dbReference type="InterPro" id="IPR018060">
    <property type="entry name" value="HTH_AraC"/>
</dbReference>
<evidence type="ECO:0000313" key="6">
    <source>
        <dbReference type="Proteomes" id="UP001165652"/>
    </source>
</evidence>
<dbReference type="Pfam" id="PF01965">
    <property type="entry name" value="DJ-1_PfpI"/>
    <property type="match status" value="1"/>
</dbReference>
<evidence type="ECO:0000256" key="3">
    <source>
        <dbReference type="SAM" id="MobiDB-lite"/>
    </source>
</evidence>
<reference evidence="5" key="2">
    <citation type="submission" date="2023-02" db="EMBL/GenBank/DDBJ databases">
        <authorList>
            <person name="Rayyan A."/>
            <person name="Meyer T."/>
            <person name="Kyndt J.A."/>
        </authorList>
    </citation>
    <scope>NUCLEOTIDE SEQUENCE</scope>
    <source>
        <strain evidence="5">DSM 9987</strain>
    </source>
</reference>
<gene>
    <name evidence="5" type="ORF">PQJ73_12345</name>
</gene>
<protein>
    <submittedName>
        <fullName evidence="5">Helix-turn-helix domain-containing protein</fullName>
    </submittedName>
</protein>
<dbReference type="RefSeq" id="WP_272777321.1">
    <property type="nucleotide sequence ID" value="NZ_JAQQLI010000016.1"/>
</dbReference>
<dbReference type="Pfam" id="PF12833">
    <property type="entry name" value="HTH_18"/>
    <property type="match status" value="1"/>
</dbReference>
<keyword evidence="6" id="KW-1185">Reference proteome</keyword>
<feature type="region of interest" description="Disordered" evidence="3">
    <location>
        <begin position="342"/>
        <end position="368"/>
    </location>
</feature>
<evidence type="ECO:0000259" key="4">
    <source>
        <dbReference type="PROSITE" id="PS01124"/>
    </source>
</evidence>
<dbReference type="InterPro" id="IPR002818">
    <property type="entry name" value="DJ-1/PfpI"/>
</dbReference>
<dbReference type="SUPFAM" id="SSF52317">
    <property type="entry name" value="Class I glutamine amidotransferase-like"/>
    <property type="match status" value="1"/>
</dbReference>
<keyword evidence="2" id="KW-0804">Transcription</keyword>
<dbReference type="InterPro" id="IPR052158">
    <property type="entry name" value="INH-QAR"/>
</dbReference>
<dbReference type="CDD" id="cd03138">
    <property type="entry name" value="GATase1_AraC_2"/>
    <property type="match status" value="1"/>
</dbReference>
<comment type="caution">
    <text evidence="5">The sequence shown here is derived from an EMBL/GenBank/DDBJ whole genome shotgun (WGS) entry which is preliminary data.</text>
</comment>
<reference evidence="5" key="1">
    <citation type="journal article" date="2023" name="Microbiol Resour">
        <title>Genome Sequences of Rhodoplanes serenus and Two Thermotolerant Strains, Rhodoplanes tepidamans and 'Rhodoplanes cryptolactis,' Further Refine the Genus.</title>
        <authorList>
            <person name="Rayyan A.A."/>
            <person name="Kyndt J.A."/>
        </authorList>
    </citation>
    <scope>NUCLEOTIDE SEQUENCE</scope>
    <source>
        <strain evidence="5">DSM 9987</strain>
    </source>
</reference>
<name>A0ABT5JA82_RHOTP</name>
<dbReference type="PROSITE" id="PS01124">
    <property type="entry name" value="HTH_ARAC_FAMILY_2"/>
    <property type="match status" value="1"/>
</dbReference>
<dbReference type="PANTHER" id="PTHR43130">
    <property type="entry name" value="ARAC-FAMILY TRANSCRIPTIONAL REGULATOR"/>
    <property type="match status" value="1"/>
</dbReference>
<sequence length="385" mass="41639">MPTTPLRVSIPVFPECDPSIVYGVFDTLWAAGRVWDMLQGRPAGPPLFEPRIVAATTDPLVLFTGVSIVPQDAAADIGETDIVFVPNVMVDTPESLDRLDPALVAWIARMHAGGAHLYAACGGSLVLAAAGLLDGLETTTHWAYAPLLRKAFPTVRVHADRILVQAGEGHRIVCCGGASSWQDLSLLLIARHAGTEEALRISKVFLYQWHREGQLPYASLLANTSHEDAVVGALQTWLAENYGRHDVLTEMLRRAALPKRTFDRRFKRATGYAPLAYVQALRIEEAKQLLETSEASVEAVAAEVGYEDVSYFRRLFLRLTGMRPGDYRRKFQLPRLVAGRGAPGRPAAGGAEDAEAGCGEAGRGGAAAPYPRVAPAVLAARPSRE</sequence>
<evidence type="ECO:0000256" key="1">
    <source>
        <dbReference type="ARBA" id="ARBA00023015"/>
    </source>
</evidence>
<dbReference type="SMART" id="SM00342">
    <property type="entry name" value="HTH_ARAC"/>
    <property type="match status" value="1"/>
</dbReference>
<feature type="domain" description="HTH araC/xylS-type" evidence="4">
    <location>
        <begin position="232"/>
        <end position="330"/>
    </location>
</feature>
<dbReference type="PANTHER" id="PTHR43130:SF11">
    <property type="entry name" value="TRANSCRIPTIONAL REGULATORY PROTEIN"/>
    <property type="match status" value="1"/>
</dbReference>
<dbReference type="EMBL" id="JAQQLI010000016">
    <property type="protein sequence ID" value="MDC7786473.1"/>
    <property type="molecule type" value="Genomic_DNA"/>
</dbReference>
<proteinExistence type="predicted"/>
<evidence type="ECO:0000313" key="5">
    <source>
        <dbReference type="EMBL" id="MDC7786473.1"/>
    </source>
</evidence>
<keyword evidence="1" id="KW-0805">Transcription regulation</keyword>
<dbReference type="InterPro" id="IPR029062">
    <property type="entry name" value="Class_I_gatase-like"/>
</dbReference>
<dbReference type="InterPro" id="IPR009057">
    <property type="entry name" value="Homeodomain-like_sf"/>
</dbReference>
<accession>A0ABT5JA82</accession>
<dbReference type="Gene3D" id="3.40.50.880">
    <property type="match status" value="1"/>
</dbReference>
<dbReference type="Proteomes" id="UP001165652">
    <property type="component" value="Unassembled WGS sequence"/>
</dbReference>
<dbReference type="SUPFAM" id="SSF46689">
    <property type="entry name" value="Homeodomain-like"/>
    <property type="match status" value="1"/>
</dbReference>